<evidence type="ECO:0000256" key="10">
    <source>
        <dbReference type="ARBA" id="ARBA00023136"/>
    </source>
</evidence>
<keyword evidence="14" id="KW-1185">Reference proteome</keyword>
<evidence type="ECO:0000256" key="8">
    <source>
        <dbReference type="ARBA" id="ARBA00022824"/>
    </source>
</evidence>
<dbReference type="InterPro" id="IPR002213">
    <property type="entry name" value="UDP_glucos_trans"/>
</dbReference>
<dbReference type="Pfam" id="PF00201">
    <property type="entry name" value="UDPGT"/>
    <property type="match status" value="1"/>
</dbReference>
<dbReference type="GO" id="GO:0005789">
    <property type="term" value="C:endoplasmic reticulum membrane"/>
    <property type="evidence" value="ECO:0007669"/>
    <property type="project" value="UniProtKB-SubCell"/>
</dbReference>
<feature type="signal peptide" evidence="12">
    <location>
        <begin position="1"/>
        <end position="22"/>
    </location>
</feature>
<evidence type="ECO:0000256" key="4">
    <source>
        <dbReference type="ARBA" id="ARBA00022676"/>
    </source>
</evidence>
<dbReference type="PROSITE" id="PS51257">
    <property type="entry name" value="PROKAR_LIPOPROTEIN"/>
    <property type="match status" value="1"/>
</dbReference>
<dbReference type="PANTHER" id="PTHR48043:SF12">
    <property type="entry name" value="UDP-GLUCURONOSYLTRANSFERASE 2B4"/>
    <property type="match status" value="1"/>
</dbReference>
<evidence type="ECO:0000256" key="7">
    <source>
        <dbReference type="ARBA" id="ARBA00022729"/>
    </source>
</evidence>
<dbReference type="EMBL" id="CAAGRJ010019880">
    <property type="protein sequence ID" value="VFV34635.1"/>
    <property type="molecule type" value="Genomic_DNA"/>
</dbReference>
<dbReference type="Proteomes" id="UP000386466">
    <property type="component" value="Unassembled WGS sequence"/>
</dbReference>
<dbReference type="EC" id="2.4.1.17" evidence="3"/>
<keyword evidence="8" id="KW-0256">Endoplasmic reticulum</keyword>
<feature type="chain" id="PRO_5019762960" description="glucuronosyltransferase" evidence="12">
    <location>
        <begin position="23"/>
        <end position="235"/>
    </location>
</feature>
<evidence type="ECO:0000256" key="6">
    <source>
        <dbReference type="ARBA" id="ARBA00022692"/>
    </source>
</evidence>
<dbReference type="AlphaFoldDB" id="A0A485NMA7"/>
<reference evidence="13 14" key="1">
    <citation type="submission" date="2019-01" db="EMBL/GenBank/DDBJ databases">
        <authorList>
            <person name="Alioto T."/>
            <person name="Alioto T."/>
        </authorList>
    </citation>
    <scope>NUCLEOTIDE SEQUENCE [LARGE SCALE GENOMIC DNA]</scope>
</reference>
<evidence type="ECO:0000256" key="12">
    <source>
        <dbReference type="SAM" id="SignalP"/>
    </source>
</evidence>
<evidence type="ECO:0000256" key="9">
    <source>
        <dbReference type="ARBA" id="ARBA00022989"/>
    </source>
</evidence>
<comment type="subcellular location">
    <subcellularLocation>
        <location evidence="1">Endoplasmic reticulum membrane</location>
        <topology evidence="1">Single-pass membrane protein</topology>
    </subcellularLocation>
</comment>
<dbReference type="GO" id="GO:0015020">
    <property type="term" value="F:glucuronosyltransferase activity"/>
    <property type="evidence" value="ECO:0007669"/>
    <property type="project" value="UniProtKB-EC"/>
</dbReference>
<evidence type="ECO:0000256" key="3">
    <source>
        <dbReference type="ARBA" id="ARBA00012544"/>
    </source>
</evidence>
<keyword evidence="5 13" id="KW-0808">Transferase</keyword>
<dbReference type="Gene3D" id="3.40.50.2000">
    <property type="entry name" value="Glycogen Phosphorylase B"/>
    <property type="match status" value="1"/>
</dbReference>
<evidence type="ECO:0000256" key="5">
    <source>
        <dbReference type="ARBA" id="ARBA00022679"/>
    </source>
</evidence>
<keyword evidence="4" id="KW-0328">Glycosyltransferase</keyword>
<keyword evidence="9" id="KW-1133">Transmembrane helix</keyword>
<keyword evidence="6" id="KW-0812">Transmembrane</keyword>
<comment type="similarity">
    <text evidence="2">Belongs to the UDP-glycosyltransferase family.</text>
</comment>
<organism evidence="13 14">
    <name type="scientific">Lynx pardinus</name>
    <name type="common">Iberian lynx</name>
    <name type="synonym">Felis pardina</name>
    <dbReference type="NCBI Taxonomy" id="191816"/>
    <lineage>
        <taxon>Eukaryota</taxon>
        <taxon>Metazoa</taxon>
        <taxon>Chordata</taxon>
        <taxon>Craniata</taxon>
        <taxon>Vertebrata</taxon>
        <taxon>Euteleostomi</taxon>
        <taxon>Mammalia</taxon>
        <taxon>Eutheria</taxon>
        <taxon>Laurasiatheria</taxon>
        <taxon>Carnivora</taxon>
        <taxon>Feliformia</taxon>
        <taxon>Felidae</taxon>
        <taxon>Felinae</taxon>
        <taxon>Lynx</taxon>
    </lineage>
</organism>
<dbReference type="InterPro" id="IPR050271">
    <property type="entry name" value="UDP-glycosyltransferase"/>
</dbReference>
<evidence type="ECO:0000256" key="2">
    <source>
        <dbReference type="ARBA" id="ARBA00009995"/>
    </source>
</evidence>
<keyword evidence="10" id="KW-0472">Membrane</keyword>
<keyword evidence="7 12" id="KW-0732">Signal</keyword>
<evidence type="ECO:0000313" key="13">
    <source>
        <dbReference type="EMBL" id="VFV34635.1"/>
    </source>
</evidence>
<sequence length="235" mass="27768">MSMKWISVLLLQLSCYFSSGSCGQVLVWPTEYSYWINMKTILDELVQRGHEIYPTHLLKDDFRILFRKLITKWTYDLSKDTFWAYFSQLQENSWEYSDCIEKLCKDAVLNRKLMTKLQESKFDVILADTVGPCGDLLAELHKIPLMYSLPFSPGFTFEKYSGGLSLPPSYVPVIMSELSDQMAFMERVKNMIYVLYFDFWFQTFNQKRWDQFYSECLGRPNILSELMGKAQIWLI</sequence>
<evidence type="ECO:0000256" key="1">
    <source>
        <dbReference type="ARBA" id="ARBA00004389"/>
    </source>
</evidence>
<name>A0A485NMA7_LYNPA</name>
<proteinExistence type="inferred from homology"/>
<dbReference type="PANTHER" id="PTHR48043">
    <property type="entry name" value="EG:EG0003.4 PROTEIN-RELATED"/>
    <property type="match status" value="1"/>
</dbReference>
<dbReference type="SUPFAM" id="SSF53756">
    <property type="entry name" value="UDP-Glycosyltransferase/glycogen phosphorylase"/>
    <property type="match status" value="1"/>
</dbReference>
<accession>A0A485NMA7</accession>
<gene>
    <name evidence="13" type="ORF">LYPA_23C002903</name>
</gene>
<evidence type="ECO:0000313" key="14">
    <source>
        <dbReference type="Proteomes" id="UP000386466"/>
    </source>
</evidence>
<evidence type="ECO:0000256" key="11">
    <source>
        <dbReference type="ARBA" id="ARBA00023180"/>
    </source>
</evidence>
<protein>
    <recommendedName>
        <fullName evidence="3">glucuronosyltransferase</fullName>
        <ecNumber evidence="3">2.4.1.17</ecNumber>
    </recommendedName>
</protein>
<keyword evidence="11" id="KW-0325">Glycoprotein</keyword>